<accession>A0A1B7NWM8</accession>
<dbReference type="InterPro" id="IPR024943">
    <property type="entry name" value="Enhancer_polycomb"/>
</dbReference>
<name>A0A1B7NWM8_9EURO</name>
<keyword evidence="8" id="KW-0175">Coiled coil</keyword>
<dbReference type="EMBL" id="LGUA01000529">
    <property type="protein sequence ID" value="OAX81180.1"/>
    <property type="molecule type" value="Genomic_DNA"/>
</dbReference>
<evidence type="ECO:0000313" key="12">
    <source>
        <dbReference type="Proteomes" id="UP000091918"/>
    </source>
</evidence>
<reference evidence="11 12" key="1">
    <citation type="submission" date="2015-07" db="EMBL/GenBank/DDBJ databases">
        <title>Emmonsia species relationships and genome sequence.</title>
        <authorList>
            <person name="Cuomo C.A."/>
            <person name="Schwartz I.S."/>
            <person name="Kenyon C."/>
            <person name="de Hoog G.S."/>
            <person name="Govender N.P."/>
            <person name="Botha A."/>
            <person name="Moreno L."/>
            <person name="de Vries M."/>
            <person name="Munoz J.F."/>
            <person name="Stielow J.B."/>
        </authorList>
    </citation>
    <scope>NUCLEOTIDE SEQUENCE [LARGE SCALE GENOMIC DNA]</scope>
    <source>
        <strain evidence="11 12">CBS 136260</strain>
    </source>
</reference>
<comment type="subcellular location">
    <subcellularLocation>
        <location evidence="1 7">Nucleus</location>
    </subcellularLocation>
</comment>
<dbReference type="GO" id="GO:0005634">
    <property type="term" value="C:nucleus"/>
    <property type="evidence" value="ECO:0007669"/>
    <property type="project" value="UniProtKB-SubCell"/>
</dbReference>
<evidence type="ECO:0000256" key="9">
    <source>
        <dbReference type="SAM" id="MobiDB-lite"/>
    </source>
</evidence>
<comment type="similarity">
    <text evidence="2 7">Belongs to the enhancer of polycomb family.</text>
</comment>
<proteinExistence type="inferred from homology"/>
<feature type="compositionally biased region" description="Basic residues" evidence="9">
    <location>
        <begin position="624"/>
        <end position="637"/>
    </location>
</feature>
<evidence type="ECO:0000256" key="7">
    <source>
        <dbReference type="RuleBase" id="RU361124"/>
    </source>
</evidence>
<evidence type="ECO:0000256" key="2">
    <source>
        <dbReference type="ARBA" id="ARBA00008035"/>
    </source>
</evidence>
<evidence type="ECO:0000313" key="11">
    <source>
        <dbReference type="EMBL" id="OAX81180.1"/>
    </source>
</evidence>
<dbReference type="STRING" id="1658172.A0A1B7NWM8"/>
<feature type="region of interest" description="Disordered" evidence="9">
    <location>
        <begin position="408"/>
        <end position="442"/>
    </location>
</feature>
<comment type="function">
    <text evidence="6">Component of the NuA4 histone acetyltransferase complex which is involved in transcriptional activation of selected genes principally by acetylation of nucleosomal histone H4 and H2A. The NuA4 complex is also involved in DNA repair. Involved in gene silencing by neighboring heterochromatin, blockage of the silencing spreading along the chromosome, and required for cell cycle progression through G2/M.</text>
</comment>
<dbReference type="OrthoDB" id="435275at2759"/>
<dbReference type="PANTHER" id="PTHR14898">
    <property type="entry name" value="ENHANCER OF POLYCOMB"/>
    <property type="match status" value="1"/>
</dbReference>
<sequence>MALLKPFDIDWPRTSRIRKFKRAPEPVRMPKTGQFLVSSQRQLKKPLSRHAVANCFISPQHCSIALKIHLRDFACPGLSVMSRLGGMMRSTRPKKLTSKQPIPIFREDQIDLIEDDLQTTLQAIETGVEKAEETEFHLQAAINAAARGNIAQAHIPTPETVTSSVQYDSLYKPTFSQPATYIRFSSTVEDCGGCSYNLVEEDDVALKIMNQKKDASTQCTEAQFEEVMAFLEETAQTKQPFASVDSPPVLPYSEMENSFDGFVDDNVRRFARDIYEHWKSRRAKSGNRPLQKGLKFETGQDTDDGDPYVCFRRREVRQIRKTRGRDAQSAEKLRRLRKELEEARELVAMVRQRELARKELLIAERQVFVQRAEVKEMKRKLGIKDDDDDLVNQRVRIVIRIRPESPLANVVSQQPKKRPTEMPTGSRPVTTQLRMPPKPGGQPGEDLVLLEDVQADKENEVLREIKQNIAKHAKWNEGYVDWTTAPLTPTSDHGFDSEFRPAITTEYLPTPPASESSDHTRDPLEDVNRFDALTKFAMTVRQCYPSDEESGKNMPSFRRRIGRGGRMMIDRRNIPFRNKSEADPMKLERFKYDQDDEDVEPILEMDQFDIQIMQHRAYLSLSRGTRRRRKPSFRPKCKLNGAYREKPL</sequence>
<keyword evidence="3 7" id="KW-0805">Transcription regulation</keyword>
<evidence type="ECO:0000256" key="5">
    <source>
        <dbReference type="ARBA" id="ARBA00023242"/>
    </source>
</evidence>
<protein>
    <recommendedName>
        <fullName evidence="7">Enhancer of polycomb-like protein</fullName>
    </recommendedName>
</protein>
<feature type="domain" description="Enhancer of polycomb-like N-terminal" evidence="10">
    <location>
        <begin position="93"/>
        <end position="233"/>
    </location>
</feature>
<evidence type="ECO:0000256" key="4">
    <source>
        <dbReference type="ARBA" id="ARBA00023163"/>
    </source>
</evidence>
<feature type="coiled-coil region" evidence="8">
    <location>
        <begin position="326"/>
        <end position="353"/>
    </location>
</feature>
<evidence type="ECO:0000256" key="8">
    <source>
        <dbReference type="SAM" id="Coils"/>
    </source>
</evidence>
<evidence type="ECO:0000256" key="3">
    <source>
        <dbReference type="ARBA" id="ARBA00023015"/>
    </source>
</evidence>
<dbReference type="Pfam" id="PF10513">
    <property type="entry name" value="EPL1"/>
    <property type="match status" value="1"/>
</dbReference>
<organism evidence="11 12">
    <name type="scientific">Emergomyces africanus</name>
    <dbReference type="NCBI Taxonomy" id="1955775"/>
    <lineage>
        <taxon>Eukaryota</taxon>
        <taxon>Fungi</taxon>
        <taxon>Dikarya</taxon>
        <taxon>Ascomycota</taxon>
        <taxon>Pezizomycotina</taxon>
        <taxon>Eurotiomycetes</taxon>
        <taxon>Eurotiomycetidae</taxon>
        <taxon>Onygenales</taxon>
        <taxon>Ajellomycetaceae</taxon>
        <taxon>Emergomyces</taxon>
    </lineage>
</organism>
<evidence type="ECO:0000259" key="10">
    <source>
        <dbReference type="Pfam" id="PF10513"/>
    </source>
</evidence>
<gene>
    <name evidence="11" type="ORF">ACJ72_04475</name>
</gene>
<evidence type="ECO:0000256" key="1">
    <source>
        <dbReference type="ARBA" id="ARBA00004123"/>
    </source>
</evidence>
<dbReference type="GO" id="GO:0006357">
    <property type="term" value="P:regulation of transcription by RNA polymerase II"/>
    <property type="evidence" value="ECO:0007669"/>
    <property type="project" value="InterPro"/>
</dbReference>
<keyword evidence="4 7" id="KW-0804">Transcription</keyword>
<keyword evidence="5 7" id="KW-0539">Nucleus</keyword>
<feature type="region of interest" description="Disordered" evidence="9">
    <location>
        <begin position="623"/>
        <end position="648"/>
    </location>
</feature>
<dbReference type="AlphaFoldDB" id="A0A1B7NWM8"/>
<dbReference type="Proteomes" id="UP000091918">
    <property type="component" value="Unassembled WGS sequence"/>
</dbReference>
<comment type="caution">
    <text evidence="11">The sequence shown here is derived from an EMBL/GenBank/DDBJ whole genome shotgun (WGS) entry which is preliminary data.</text>
</comment>
<dbReference type="GO" id="GO:0035267">
    <property type="term" value="C:NuA4 histone acetyltransferase complex"/>
    <property type="evidence" value="ECO:0007669"/>
    <property type="project" value="InterPro"/>
</dbReference>
<keyword evidence="12" id="KW-1185">Reference proteome</keyword>
<dbReference type="InterPro" id="IPR019542">
    <property type="entry name" value="Enhancer_polycomb-like_N"/>
</dbReference>
<evidence type="ECO:0000256" key="6">
    <source>
        <dbReference type="ARBA" id="ARBA00025513"/>
    </source>
</evidence>